<accession>A0AAE1WBS1</accession>
<sequence length="102" mass="11768">MYPDFVEKSRNVQLGLCTVGFAPHSQYGRTYSCWSIIITPYNLPPGMCMSFEYIFLTMVIPGLSNPKHLINVYMEPVVEELLWLWHVGVRTYDHGNPWIGLS</sequence>
<reference evidence="1" key="2">
    <citation type="journal article" date="2024" name="Plant">
        <title>Genomic evolution and insights into agronomic trait innovations of Sesamum species.</title>
        <authorList>
            <person name="Miao H."/>
            <person name="Wang L."/>
            <person name="Qu L."/>
            <person name="Liu H."/>
            <person name="Sun Y."/>
            <person name="Le M."/>
            <person name="Wang Q."/>
            <person name="Wei S."/>
            <person name="Zheng Y."/>
            <person name="Lin W."/>
            <person name="Duan Y."/>
            <person name="Cao H."/>
            <person name="Xiong S."/>
            <person name="Wang X."/>
            <person name="Wei L."/>
            <person name="Li C."/>
            <person name="Ma Q."/>
            <person name="Ju M."/>
            <person name="Zhao R."/>
            <person name="Li G."/>
            <person name="Mu C."/>
            <person name="Tian Q."/>
            <person name="Mei H."/>
            <person name="Zhang T."/>
            <person name="Gao T."/>
            <person name="Zhang H."/>
        </authorList>
    </citation>
    <scope>NUCLEOTIDE SEQUENCE</scope>
    <source>
        <strain evidence="1">K16</strain>
    </source>
</reference>
<dbReference type="Pfam" id="PF02992">
    <property type="entry name" value="Transposase_21"/>
    <property type="match status" value="1"/>
</dbReference>
<gene>
    <name evidence="1" type="ORF">Sango_2101600</name>
</gene>
<evidence type="ECO:0000313" key="2">
    <source>
        <dbReference type="Proteomes" id="UP001289374"/>
    </source>
</evidence>
<dbReference type="AlphaFoldDB" id="A0AAE1WBS1"/>
<dbReference type="InterPro" id="IPR004242">
    <property type="entry name" value="Transposase_21"/>
</dbReference>
<organism evidence="1 2">
    <name type="scientific">Sesamum angolense</name>
    <dbReference type="NCBI Taxonomy" id="2727404"/>
    <lineage>
        <taxon>Eukaryota</taxon>
        <taxon>Viridiplantae</taxon>
        <taxon>Streptophyta</taxon>
        <taxon>Embryophyta</taxon>
        <taxon>Tracheophyta</taxon>
        <taxon>Spermatophyta</taxon>
        <taxon>Magnoliopsida</taxon>
        <taxon>eudicotyledons</taxon>
        <taxon>Gunneridae</taxon>
        <taxon>Pentapetalae</taxon>
        <taxon>asterids</taxon>
        <taxon>lamiids</taxon>
        <taxon>Lamiales</taxon>
        <taxon>Pedaliaceae</taxon>
        <taxon>Sesamum</taxon>
    </lineage>
</organism>
<dbReference type="EMBL" id="JACGWL010000012">
    <property type="protein sequence ID" value="KAK4390383.1"/>
    <property type="molecule type" value="Genomic_DNA"/>
</dbReference>
<proteinExistence type="predicted"/>
<evidence type="ECO:0000313" key="1">
    <source>
        <dbReference type="EMBL" id="KAK4390383.1"/>
    </source>
</evidence>
<reference evidence="1" key="1">
    <citation type="submission" date="2020-06" db="EMBL/GenBank/DDBJ databases">
        <authorList>
            <person name="Li T."/>
            <person name="Hu X."/>
            <person name="Zhang T."/>
            <person name="Song X."/>
            <person name="Zhang H."/>
            <person name="Dai N."/>
            <person name="Sheng W."/>
            <person name="Hou X."/>
            <person name="Wei L."/>
        </authorList>
    </citation>
    <scope>NUCLEOTIDE SEQUENCE</scope>
    <source>
        <strain evidence="1">K16</strain>
        <tissue evidence="1">Leaf</tissue>
    </source>
</reference>
<protein>
    <submittedName>
        <fullName evidence="1">Uncharacterized protein</fullName>
    </submittedName>
</protein>
<dbReference type="Proteomes" id="UP001289374">
    <property type="component" value="Unassembled WGS sequence"/>
</dbReference>
<keyword evidence="2" id="KW-1185">Reference proteome</keyword>
<comment type="caution">
    <text evidence="1">The sequence shown here is derived from an EMBL/GenBank/DDBJ whole genome shotgun (WGS) entry which is preliminary data.</text>
</comment>
<name>A0AAE1WBS1_9LAMI</name>